<evidence type="ECO:0000256" key="2">
    <source>
        <dbReference type="ARBA" id="ARBA00022475"/>
    </source>
</evidence>
<dbReference type="EMBL" id="CAUI01000005">
    <property type="protein sequence ID" value="CCU78630.1"/>
    <property type="molecule type" value="Genomic_DNA"/>
</dbReference>
<evidence type="ECO:0000256" key="1">
    <source>
        <dbReference type="ARBA" id="ARBA00004651"/>
    </source>
</evidence>
<comment type="caution">
    <text evidence="8">The sequence shown here is derived from an EMBL/GenBank/DDBJ whole genome shotgun (WGS) entry which is preliminary data.</text>
</comment>
<name>M5DYF4_9FIRM</name>
<feature type="transmembrane region" description="Helical" evidence="6">
    <location>
        <begin position="308"/>
        <end position="330"/>
    </location>
</feature>
<dbReference type="RefSeq" id="WP_005487981.1">
    <property type="nucleotide sequence ID" value="NZ_CAUI01000005.1"/>
</dbReference>
<reference evidence="9" key="1">
    <citation type="journal article" date="2013" name="Genome Announc.">
        <title>Genome Sequence of Halanaerobium saccharolyticum subsp. saccharolyticum Strain DSM 6643T, a Halophilic Hydrogen-Producing Bacterium.</title>
        <authorList>
            <person name="Kivisto A."/>
            <person name="Larjo A."/>
            <person name="Ciranna A."/>
            <person name="Santala V."/>
            <person name="Roos C."/>
            <person name="Karp M."/>
        </authorList>
    </citation>
    <scope>NUCLEOTIDE SEQUENCE [LARGE SCALE GENOMIC DNA]</scope>
    <source>
        <strain evidence="9">DSM 6643</strain>
    </source>
</reference>
<protein>
    <submittedName>
        <fullName evidence="8">ABC transporter permease protein</fullName>
    </submittedName>
</protein>
<evidence type="ECO:0000259" key="7">
    <source>
        <dbReference type="Pfam" id="PF02687"/>
    </source>
</evidence>
<evidence type="ECO:0000256" key="5">
    <source>
        <dbReference type="ARBA" id="ARBA00023136"/>
    </source>
</evidence>
<accession>M5DYF4</accession>
<gene>
    <name evidence="8" type="ORF">HSACCH_00772</name>
</gene>
<evidence type="ECO:0000256" key="3">
    <source>
        <dbReference type="ARBA" id="ARBA00022692"/>
    </source>
</evidence>
<feature type="transmembrane region" description="Helical" evidence="6">
    <location>
        <begin position="252"/>
        <end position="280"/>
    </location>
</feature>
<feature type="transmembrane region" description="Helical" evidence="6">
    <location>
        <begin position="350"/>
        <end position="370"/>
    </location>
</feature>
<dbReference type="STRING" id="1293054.HSACCH_00772"/>
<sequence length="775" mass="87311">MIYKIIKNDLLKKKMIMGAVFIFIMLSALLIAGGSRMLIDLNNSIVALFEKSSTAHFIQSHSGNLKQEEISNWSQENENVKNYHIAEMINIDGSEIFFNDGLSQSDTVMDLSFVKQNQDFDYLLNLDNQKIEVNDGEIAVPIYYLQRLDLKLGDSLKVEAAAGQYNFKITAFVRDVQMNPSIISSKRFVVSANDFEKLRSLGEKEYQIAFQLNNLNQLAQFRDQYSRSELPKKGPTIDYQLLKMANAVTDGLVAAVIILISLLLNLIALLCLRFIILLTLEEDYREIGVMKAIGIKSRMIKKIYFYKYLLLALTASMLGYILSLAFSRIFAKNIALYSGRPPQSLSQILIPLLAAFTVALFVIIFSLIILRRFKKISAVEAIRMGSRGNLNFSRSKFSLFKNKHLNSSVFLGLRDVILRYRLYAILFIVFILSTFIIIVPVNFLNTIQSADFISYMGVGKSDIIIDIRQSENIERRFREIINYLQADAEVERFAPYITSQYEIINQEGMAENLMIETGDFSIFELDYLAGGAPLLENEIALSYLIADQLNKKVGDKIGIIIDDKERQMLITGVYQDITDGGKTAKANINADLSSAAWYTINLDISGNISEKITEYKANFKDVKITDPEEYFQQTFKNTIDQLKLLTFSSLLIVVLITVLITSLFIKMLTAKDKSQIAVKKAIGISLKNIKLEYITKALFVLNLAIVLGTITANTLGEKIISAALTIVGAAEISFKINILQAYIMIPLLLIVIVSLTVLWSLKSTKDLSIADINLE</sequence>
<proteinExistence type="predicted"/>
<feature type="domain" description="ABC3 transporter permease C-terminal" evidence="7">
    <location>
        <begin position="259"/>
        <end position="370"/>
    </location>
</feature>
<dbReference type="InParanoid" id="M5DYF4"/>
<dbReference type="InterPro" id="IPR003838">
    <property type="entry name" value="ABC3_permease_C"/>
</dbReference>
<dbReference type="AlphaFoldDB" id="M5DYF4"/>
<dbReference type="PANTHER" id="PTHR30287:SF2">
    <property type="entry name" value="BLL1001 PROTEIN"/>
    <property type="match status" value="1"/>
</dbReference>
<feature type="transmembrane region" description="Helical" evidence="6">
    <location>
        <begin position="693"/>
        <end position="712"/>
    </location>
</feature>
<dbReference type="InterPro" id="IPR038766">
    <property type="entry name" value="Membrane_comp_ABC_pdt"/>
</dbReference>
<dbReference type="PANTHER" id="PTHR30287">
    <property type="entry name" value="MEMBRANE COMPONENT OF PREDICTED ABC SUPERFAMILY METABOLITE UPTAKE TRANSPORTER"/>
    <property type="match status" value="1"/>
</dbReference>
<dbReference type="Pfam" id="PF02687">
    <property type="entry name" value="FtsX"/>
    <property type="match status" value="2"/>
</dbReference>
<keyword evidence="3 6" id="KW-0812">Transmembrane</keyword>
<comment type="subcellular location">
    <subcellularLocation>
        <location evidence="1">Cell membrane</location>
        <topology evidence="1">Multi-pass membrane protein</topology>
    </subcellularLocation>
</comment>
<keyword evidence="5 6" id="KW-0472">Membrane</keyword>
<dbReference type="Proteomes" id="UP000012063">
    <property type="component" value="Unassembled WGS sequence"/>
</dbReference>
<evidence type="ECO:0000256" key="4">
    <source>
        <dbReference type="ARBA" id="ARBA00022989"/>
    </source>
</evidence>
<feature type="transmembrane region" description="Helical" evidence="6">
    <location>
        <begin position="644"/>
        <end position="665"/>
    </location>
</feature>
<feature type="transmembrane region" description="Helical" evidence="6">
    <location>
        <begin position="741"/>
        <end position="761"/>
    </location>
</feature>
<feature type="domain" description="ABC3 transporter permease C-terminal" evidence="7">
    <location>
        <begin position="649"/>
        <end position="762"/>
    </location>
</feature>
<evidence type="ECO:0000313" key="8">
    <source>
        <dbReference type="EMBL" id="CCU78630.1"/>
    </source>
</evidence>
<evidence type="ECO:0000256" key="6">
    <source>
        <dbReference type="SAM" id="Phobius"/>
    </source>
</evidence>
<dbReference type="OrthoDB" id="9766372at2"/>
<organism evidence="8 9">
    <name type="scientific">Halanaerobium saccharolyticum subsp. saccharolyticum DSM 6643</name>
    <dbReference type="NCBI Taxonomy" id="1293054"/>
    <lineage>
        <taxon>Bacteria</taxon>
        <taxon>Bacillati</taxon>
        <taxon>Bacillota</taxon>
        <taxon>Clostridia</taxon>
        <taxon>Halanaerobiales</taxon>
        <taxon>Halanaerobiaceae</taxon>
        <taxon>Halanaerobium</taxon>
    </lineage>
</organism>
<feature type="transmembrane region" description="Helical" evidence="6">
    <location>
        <begin position="422"/>
        <end position="444"/>
    </location>
</feature>
<keyword evidence="4 6" id="KW-1133">Transmembrane helix</keyword>
<dbReference type="GO" id="GO:0005886">
    <property type="term" value="C:plasma membrane"/>
    <property type="evidence" value="ECO:0007669"/>
    <property type="project" value="UniProtKB-SubCell"/>
</dbReference>
<keyword evidence="9" id="KW-1185">Reference proteome</keyword>
<keyword evidence="2" id="KW-1003">Cell membrane</keyword>
<dbReference type="eggNOG" id="COG0577">
    <property type="taxonomic scope" value="Bacteria"/>
</dbReference>
<evidence type="ECO:0000313" key="9">
    <source>
        <dbReference type="Proteomes" id="UP000012063"/>
    </source>
</evidence>